<gene>
    <name evidence="7" type="ORF">FOXB_04139</name>
</gene>
<dbReference type="InterPro" id="IPR007568">
    <property type="entry name" value="RTA1"/>
</dbReference>
<keyword evidence="4 6" id="KW-0472">Membrane</keyword>
<keyword evidence="3 6" id="KW-1133">Transmembrane helix</keyword>
<sequence>MATTTISHGSYLTSTSSTVMASCTTAVPGMHGYVPFDPNTCNSNYHFYPSFTGNLAFATVFGLSTIAHLIEAIAFRKKFCWVVIMGGAWETGAFIARALGSRDQQEEQFAFWGQLLFILAPLWVNAFVYMTVARMVHFGLADKQIWNIKATKLTVLFVWIDVVCFLVQAGGGGMLSNKDEPNIARIGTKNTSGASLQQWPNEGFNIGDVGGITSHRGRFEDSEILNELMARQVTANFRVLQVRTIYRLIEFGPGLNGDNPLLTKEIYPFALDAFPMSLALIMLNAMHPGLVLRGKDSEFPSLGRAERTAVRRQKKKERQQSRTTNSTRKKNSLWRLMFVLLHSHRMDIYPGFRTSGDKGETGTRATLETFLAAQSTGNRPLRQADKCMESYSYGRIHWTVSHPYCNSTCLKQAAIGPFPQSRGTNLASFKA</sequence>
<dbReference type="AlphaFoldDB" id="F9FCL1"/>
<dbReference type="PANTHER" id="PTHR31465:SF15">
    <property type="entry name" value="LIPID TRANSPORTER ATNI-RELATED"/>
    <property type="match status" value="1"/>
</dbReference>
<keyword evidence="2 6" id="KW-0812">Transmembrane</keyword>
<evidence type="ECO:0000313" key="7">
    <source>
        <dbReference type="EMBL" id="EGU85346.1"/>
    </source>
</evidence>
<feature type="transmembrane region" description="Helical" evidence="6">
    <location>
        <begin position="79"/>
        <end position="99"/>
    </location>
</feature>
<comment type="subcellular location">
    <subcellularLocation>
        <location evidence="1">Membrane</location>
        <topology evidence="1">Multi-pass membrane protein</topology>
    </subcellularLocation>
</comment>
<dbReference type="STRING" id="660025.F9FCL1"/>
<protein>
    <submittedName>
        <fullName evidence="7">Uncharacterized protein</fullName>
    </submittedName>
</protein>
<dbReference type="OrthoDB" id="5384040at2759"/>
<feature type="transmembrane region" description="Helical" evidence="6">
    <location>
        <begin position="111"/>
        <end position="132"/>
    </location>
</feature>
<feature type="transmembrane region" description="Helical" evidence="6">
    <location>
        <begin position="45"/>
        <end position="67"/>
    </location>
</feature>
<evidence type="ECO:0000256" key="4">
    <source>
        <dbReference type="ARBA" id="ARBA00023136"/>
    </source>
</evidence>
<feature type="region of interest" description="Disordered" evidence="5">
    <location>
        <begin position="302"/>
        <end position="328"/>
    </location>
</feature>
<dbReference type="PaxDb" id="5507-FOXG_14364P0"/>
<feature type="transmembrane region" description="Helical" evidence="6">
    <location>
        <begin position="153"/>
        <end position="171"/>
    </location>
</feature>
<evidence type="ECO:0000256" key="2">
    <source>
        <dbReference type="ARBA" id="ARBA00022692"/>
    </source>
</evidence>
<evidence type="ECO:0000256" key="1">
    <source>
        <dbReference type="ARBA" id="ARBA00004141"/>
    </source>
</evidence>
<dbReference type="EMBL" id="AFQF01001323">
    <property type="protein sequence ID" value="EGU85346.1"/>
    <property type="molecule type" value="Genomic_DNA"/>
</dbReference>
<evidence type="ECO:0000256" key="6">
    <source>
        <dbReference type="SAM" id="Phobius"/>
    </source>
</evidence>
<dbReference type="GO" id="GO:0016020">
    <property type="term" value="C:membrane"/>
    <property type="evidence" value="ECO:0007669"/>
    <property type="project" value="UniProtKB-SubCell"/>
</dbReference>
<comment type="caution">
    <text evidence="7">The sequence shown here is derived from an EMBL/GenBank/DDBJ whole genome shotgun (WGS) entry which is preliminary data.</text>
</comment>
<name>F9FCL1_FUSOF</name>
<dbReference type="PANTHER" id="PTHR31465">
    <property type="entry name" value="PROTEIN RTA1-RELATED"/>
    <property type="match status" value="1"/>
</dbReference>
<reference evidence="7" key="1">
    <citation type="journal article" date="2012" name="Mol. Plant Microbe Interact.">
        <title>A highly conserved effector in Fusarium oxysporum is required for full virulence on Arabidopsis.</title>
        <authorList>
            <person name="Thatcher L.F."/>
            <person name="Gardiner D.M."/>
            <person name="Kazan K."/>
            <person name="Manners J."/>
        </authorList>
    </citation>
    <scope>NUCLEOTIDE SEQUENCE [LARGE SCALE GENOMIC DNA]</scope>
    <source>
        <strain evidence="7">Fo5176</strain>
    </source>
</reference>
<evidence type="ECO:0000256" key="3">
    <source>
        <dbReference type="ARBA" id="ARBA00022989"/>
    </source>
</evidence>
<dbReference type="Pfam" id="PF04479">
    <property type="entry name" value="RTA1"/>
    <property type="match status" value="1"/>
</dbReference>
<organism evidence="7">
    <name type="scientific">Fusarium oxysporum (strain Fo5176)</name>
    <name type="common">Fusarium vascular wilt</name>
    <dbReference type="NCBI Taxonomy" id="660025"/>
    <lineage>
        <taxon>Eukaryota</taxon>
        <taxon>Fungi</taxon>
        <taxon>Dikarya</taxon>
        <taxon>Ascomycota</taxon>
        <taxon>Pezizomycotina</taxon>
        <taxon>Sordariomycetes</taxon>
        <taxon>Hypocreomycetidae</taxon>
        <taxon>Hypocreales</taxon>
        <taxon>Nectriaceae</taxon>
        <taxon>Fusarium</taxon>
        <taxon>Fusarium oxysporum species complex</taxon>
    </lineage>
</organism>
<proteinExistence type="predicted"/>
<accession>F9FCL1</accession>
<evidence type="ECO:0000256" key="5">
    <source>
        <dbReference type="SAM" id="MobiDB-lite"/>
    </source>
</evidence>